<protein>
    <submittedName>
        <fullName evidence="2">Uncharacterized protein</fullName>
    </submittedName>
</protein>
<dbReference type="AlphaFoldDB" id="A0A822YDK9"/>
<evidence type="ECO:0000256" key="1">
    <source>
        <dbReference type="SAM" id="MobiDB-lite"/>
    </source>
</evidence>
<organism evidence="2 3">
    <name type="scientific">Nelumbo nucifera</name>
    <name type="common">Sacred lotus</name>
    <dbReference type="NCBI Taxonomy" id="4432"/>
    <lineage>
        <taxon>Eukaryota</taxon>
        <taxon>Viridiplantae</taxon>
        <taxon>Streptophyta</taxon>
        <taxon>Embryophyta</taxon>
        <taxon>Tracheophyta</taxon>
        <taxon>Spermatophyta</taxon>
        <taxon>Magnoliopsida</taxon>
        <taxon>Proteales</taxon>
        <taxon>Nelumbonaceae</taxon>
        <taxon>Nelumbo</taxon>
    </lineage>
</organism>
<dbReference type="Proteomes" id="UP000607653">
    <property type="component" value="Unassembled WGS sequence"/>
</dbReference>
<reference evidence="2 3" key="1">
    <citation type="journal article" date="2020" name="Mol. Biol. Evol.">
        <title>Distinct Expression and Methylation Patterns for Genes with Different Fates following a Single Whole-Genome Duplication in Flowering Plants.</title>
        <authorList>
            <person name="Shi T."/>
            <person name="Rahmani R.S."/>
            <person name="Gugger P.F."/>
            <person name="Wang M."/>
            <person name="Li H."/>
            <person name="Zhang Y."/>
            <person name="Li Z."/>
            <person name="Wang Q."/>
            <person name="Van de Peer Y."/>
            <person name="Marchal K."/>
            <person name="Chen J."/>
        </authorList>
    </citation>
    <scope>NUCLEOTIDE SEQUENCE [LARGE SCALE GENOMIC DNA]</scope>
    <source>
        <tissue evidence="2">Leaf</tissue>
    </source>
</reference>
<gene>
    <name evidence="2" type="ORF">HUJ06_009408</name>
</gene>
<evidence type="ECO:0000313" key="2">
    <source>
        <dbReference type="EMBL" id="DAD30557.1"/>
    </source>
</evidence>
<evidence type="ECO:0000313" key="3">
    <source>
        <dbReference type="Proteomes" id="UP000607653"/>
    </source>
</evidence>
<keyword evidence="3" id="KW-1185">Reference proteome</keyword>
<name>A0A822YDK9_NELNU</name>
<feature type="region of interest" description="Disordered" evidence="1">
    <location>
        <begin position="1"/>
        <end position="33"/>
    </location>
</feature>
<accession>A0A822YDK9</accession>
<sequence length="76" mass="8196">MGRPVPVPPQLLHAMRPDPAQVRQPTSPSDQRVHMQLTRPVPLQLGHLGHGPAMGFCSITDFTNTAPAKTPRPVAS</sequence>
<dbReference type="EMBL" id="DUZY01000003">
    <property type="protein sequence ID" value="DAD30557.1"/>
    <property type="molecule type" value="Genomic_DNA"/>
</dbReference>
<proteinExistence type="predicted"/>
<comment type="caution">
    <text evidence="2">The sequence shown here is derived from an EMBL/GenBank/DDBJ whole genome shotgun (WGS) entry which is preliminary data.</text>
</comment>